<feature type="domain" description="N-acetyltransferase" evidence="1">
    <location>
        <begin position="3"/>
        <end position="141"/>
    </location>
</feature>
<dbReference type="PANTHER" id="PTHR47237:SF1">
    <property type="entry name" value="SLL0310 PROTEIN"/>
    <property type="match status" value="1"/>
</dbReference>
<dbReference type="PANTHER" id="PTHR47237">
    <property type="entry name" value="SLL0310 PROTEIN"/>
    <property type="match status" value="1"/>
</dbReference>
<dbReference type="Gene3D" id="3.40.630.90">
    <property type="match status" value="1"/>
</dbReference>
<dbReference type="CDD" id="cd04301">
    <property type="entry name" value="NAT_SF"/>
    <property type="match status" value="1"/>
</dbReference>
<proteinExistence type="predicted"/>
<name>A0ABV7H0P3_9RHOB</name>
<dbReference type="GO" id="GO:0016746">
    <property type="term" value="F:acyltransferase activity"/>
    <property type="evidence" value="ECO:0007669"/>
    <property type="project" value="UniProtKB-KW"/>
</dbReference>
<dbReference type="Pfam" id="PF00583">
    <property type="entry name" value="Acetyltransf_1"/>
    <property type="match status" value="1"/>
</dbReference>
<dbReference type="InterPro" id="IPR041496">
    <property type="entry name" value="YitH/HolE_GNAT"/>
</dbReference>
<reference evidence="3" key="1">
    <citation type="journal article" date="2019" name="Int. J. Syst. Evol. Microbiol.">
        <title>The Global Catalogue of Microorganisms (GCM) 10K type strain sequencing project: providing services to taxonomists for standard genome sequencing and annotation.</title>
        <authorList>
            <consortium name="The Broad Institute Genomics Platform"/>
            <consortium name="The Broad Institute Genome Sequencing Center for Infectious Disease"/>
            <person name="Wu L."/>
            <person name="Ma J."/>
        </authorList>
    </citation>
    <scope>NUCLEOTIDE SEQUENCE [LARGE SCALE GENOMIC DNA]</scope>
    <source>
        <strain evidence="3">KCTC 52366</strain>
    </source>
</reference>
<dbReference type="EMBL" id="JBHRTB010000010">
    <property type="protein sequence ID" value="MFC3144957.1"/>
    <property type="molecule type" value="Genomic_DNA"/>
</dbReference>
<dbReference type="InterPro" id="IPR016181">
    <property type="entry name" value="Acyl_CoA_acyltransferase"/>
</dbReference>
<keyword evidence="2" id="KW-0012">Acyltransferase</keyword>
<organism evidence="2 3">
    <name type="scientific">Psychromarinibacter halotolerans</name>
    <dbReference type="NCBI Taxonomy" id="1775175"/>
    <lineage>
        <taxon>Bacteria</taxon>
        <taxon>Pseudomonadati</taxon>
        <taxon>Pseudomonadota</taxon>
        <taxon>Alphaproteobacteria</taxon>
        <taxon>Rhodobacterales</taxon>
        <taxon>Paracoccaceae</taxon>
        <taxon>Psychromarinibacter</taxon>
    </lineage>
</organism>
<evidence type="ECO:0000313" key="3">
    <source>
        <dbReference type="Proteomes" id="UP001595632"/>
    </source>
</evidence>
<evidence type="ECO:0000313" key="2">
    <source>
        <dbReference type="EMBL" id="MFC3144957.1"/>
    </source>
</evidence>
<dbReference type="InterPro" id="IPR000182">
    <property type="entry name" value="GNAT_dom"/>
</dbReference>
<accession>A0ABV7H0P3</accession>
<evidence type="ECO:0000259" key="1">
    <source>
        <dbReference type="PROSITE" id="PS51186"/>
    </source>
</evidence>
<dbReference type="RefSeq" id="WP_275634164.1">
    <property type="nucleotide sequence ID" value="NZ_JARGYD010000008.1"/>
</dbReference>
<dbReference type="SUPFAM" id="SSF55729">
    <property type="entry name" value="Acyl-CoA N-acyltransferases (Nat)"/>
    <property type="match status" value="1"/>
</dbReference>
<dbReference type="EC" id="2.3.1.-" evidence="2"/>
<protein>
    <submittedName>
        <fullName evidence="2">GNAT family N-acetyltransferase</fullName>
        <ecNumber evidence="2">2.3.1.-</ecNumber>
    </submittedName>
</protein>
<keyword evidence="2" id="KW-0808">Transferase</keyword>
<comment type="caution">
    <text evidence="2">The sequence shown here is derived from an EMBL/GenBank/DDBJ whole genome shotgun (WGS) entry which is preliminary data.</text>
</comment>
<sequence length="278" mass="28777">MTATYRTASASEVALMLDWAADEGWNPGLDDAAAFFAADPDGFFVAEVDGTPVAAISVVNHDDTMAFLGLYLCRPSHRGRGIGFGLWQHALAHAGDRTVGLDGVAAQQANYARSGFAPAGATRRFMGQLPAGTTVGHRPATPADLPALAALDRAACGYDRPAFLSNWMMGSATRRTVVSETGGALDGAATARACREGIKIGPVIAVDAERALSLAASAAAALPVDGPRFIDVAPGQDALAERLTSLGFQETFATARMYRSAPPQPDGTLQAVATMELG</sequence>
<dbReference type="Gene3D" id="3.40.630.30">
    <property type="match status" value="1"/>
</dbReference>
<keyword evidence="3" id="KW-1185">Reference proteome</keyword>
<gene>
    <name evidence="2" type="ORF">ACFOGP_19710</name>
</gene>
<dbReference type="Pfam" id="PF18014">
    <property type="entry name" value="Acetyltransf_18"/>
    <property type="match status" value="1"/>
</dbReference>
<dbReference type="Proteomes" id="UP001595632">
    <property type="component" value="Unassembled WGS sequence"/>
</dbReference>
<dbReference type="PROSITE" id="PS51186">
    <property type="entry name" value="GNAT"/>
    <property type="match status" value="1"/>
</dbReference>
<dbReference type="InterPro" id="IPR052729">
    <property type="entry name" value="Acyl/Acetyltrans_Enzymes"/>
</dbReference>